<evidence type="ECO:0000313" key="1">
    <source>
        <dbReference type="EMBL" id="SJL14643.1"/>
    </source>
</evidence>
<name>A0A284S0X2_ARMOS</name>
<protein>
    <submittedName>
        <fullName evidence="1">Uncharacterized protein</fullName>
    </submittedName>
</protein>
<dbReference type="EMBL" id="FUEG01000024">
    <property type="protein sequence ID" value="SJL14643.1"/>
    <property type="molecule type" value="Genomic_DNA"/>
</dbReference>
<dbReference type="AlphaFoldDB" id="A0A284S0X2"/>
<reference evidence="2" key="1">
    <citation type="journal article" date="2017" name="Nat. Ecol. Evol.">
        <title>Genome expansion and lineage-specific genetic innovations in the forest pathogenic fungi Armillaria.</title>
        <authorList>
            <person name="Sipos G."/>
            <person name="Prasanna A.N."/>
            <person name="Walter M.C."/>
            <person name="O'Connor E."/>
            <person name="Balint B."/>
            <person name="Krizsan K."/>
            <person name="Kiss B."/>
            <person name="Hess J."/>
            <person name="Varga T."/>
            <person name="Slot J."/>
            <person name="Riley R."/>
            <person name="Boka B."/>
            <person name="Rigling D."/>
            <person name="Barry K."/>
            <person name="Lee J."/>
            <person name="Mihaltcheva S."/>
            <person name="LaButti K."/>
            <person name="Lipzen A."/>
            <person name="Waldron R."/>
            <person name="Moloney N.M."/>
            <person name="Sperisen C."/>
            <person name="Kredics L."/>
            <person name="Vagvoelgyi C."/>
            <person name="Patrignani A."/>
            <person name="Fitzpatrick D."/>
            <person name="Nagy I."/>
            <person name="Doyle S."/>
            <person name="Anderson J.B."/>
            <person name="Grigoriev I.V."/>
            <person name="Gueldener U."/>
            <person name="Muensterkoetter M."/>
            <person name="Nagy L.G."/>
        </authorList>
    </citation>
    <scope>NUCLEOTIDE SEQUENCE [LARGE SCALE GENOMIC DNA]</scope>
    <source>
        <strain evidence="2">C18/9</strain>
    </source>
</reference>
<organism evidence="1 2">
    <name type="scientific">Armillaria ostoyae</name>
    <name type="common">Armillaria root rot fungus</name>
    <dbReference type="NCBI Taxonomy" id="47428"/>
    <lineage>
        <taxon>Eukaryota</taxon>
        <taxon>Fungi</taxon>
        <taxon>Dikarya</taxon>
        <taxon>Basidiomycota</taxon>
        <taxon>Agaricomycotina</taxon>
        <taxon>Agaricomycetes</taxon>
        <taxon>Agaricomycetidae</taxon>
        <taxon>Agaricales</taxon>
        <taxon>Marasmiineae</taxon>
        <taxon>Physalacriaceae</taxon>
        <taxon>Armillaria</taxon>
    </lineage>
</organism>
<sequence>MLVFYSLVPQDDFEASSFLTAPKIERCELQQRVAIRQVARPRRERKDLFVALDTDGSAWRGGRRLRRDQEPCHLLHNDCAPSAEAGGRVCEDARPYPHDSLTLVVPSHGRQWYVEGKATEGRVAHGDAYTQRTYQAFPNTKTASSGMPREDYRFVSGWWCSLQDFVYDVWRPATNIRRTMATQTGWRALLSTLSTLFKTRLSRAVQPAYPSDIVAVVCPIFMPLSAFRIPAPYLPLAAL</sequence>
<accession>A0A284S0X2</accession>
<evidence type="ECO:0000313" key="2">
    <source>
        <dbReference type="Proteomes" id="UP000219338"/>
    </source>
</evidence>
<dbReference type="Proteomes" id="UP000219338">
    <property type="component" value="Unassembled WGS sequence"/>
</dbReference>
<dbReference type="OrthoDB" id="10519298at2759"/>
<keyword evidence="2" id="KW-1185">Reference proteome</keyword>
<proteinExistence type="predicted"/>
<gene>
    <name evidence="1" type="ORF">ARMOST_18108</name>
</gene>